<dbReference type="OrthoDB" id="5903316at2759"/>
<sequence length="209" mass="23747">MANISKIFMELINNKNSKNFIQKKSIKIANKNTFGYRTDDCYENVTSICNTCESMVDVIQLSFDHLFLMGDHLIKLLCIKAGQQSKICSIFIRTVINNIITICRELTTQEIICKFITPSCVLNPNELTITNGVIPCKLCKGMLEKTSEITSSFSEIIGILKIACGSSAYCARNVETMILNLINFLHSTEKKEEHHQFYCRTWFPCSGEF</sequence>
<evidence type="ECO:0008006" key="3">
    <source>
        <dbReference type="Google" id="ProtNLM"/>
    </source>
</evidence>
<evidence type="ECO:0000313" key="1">
    <source>
        <dbReference type="EMBL" id="KAF7636215.1"/>
    </source>
</evidence>
<accession>A0A8S9ZSQ4</accession>
<dbReference type="AlphaFoldDB" id="A0A8S9ZSQ4"/>
<proteinExistence type="predicted"/>
<keyword evidence="2" id="KW-1185">Reference proteome</keyword>
<evidence type="ECO:0000313" key="2">
    <source>
        <dbReference type="Proteomes" id="UP000605970"/>
    </source>
</evidence>
<name>A0A8S9ZSQ4_9BILA</name>
<organism evidence="1 2">
    <name type="scientific">Meloidogyne graminicola</name>
    <dbReference type="NCBI Taxonomy" id="189291"/>
    <lineage>
        <taxon>Eukaryota</taxon>
        <taxon>Metazoa</taxon>
        <taxon>Ecdysozoa</taxon>
        <taxon>Nematoda</taxon>
        <taxon>Chromadorea</taxon>
        <taxon>Rhabditida</taxon>
        <taxon>Tylenchina</taxon>
        <taxon>Tylenchomorpha</taxon>
        <taxon>Tylenchoidea</taxon>
        <taxon>Meloidogynidae</taxon>
        <taxon>Meloidogyninae</taxon>
        <taxon>Meloidogyne</taxon>
    </lineage>
</organism>
<comment type="caution">
    <text evidence="1">The sequence shown here is derived from an EMBL/GenBank/DDBJ whole genome shotgun (WGS) entry which is preliminary data.</text>
</comment>
<protein>
    <recommendedName>
        <fullName evidence="3">Saposin B-type domain-containing protein</fullName>
    </recommendedName>
</protein>
<dbReference type="Proteomes" id="UP000605970">
    <property type="component" value="Unassembled WGS sequence"/>
</dbReference>
<reference evidence="1" key="1">
    <citation type="journal article" date="2020" name="Ecol. Evol.">
        <title>Genome structure and content of the rice root-knot nematode (Meloidogyne graminicola).</title>
        <authorList>
            <person name="Phan N.T."/>
            <person name="Danchin E.G.J."/>
            <person name="Klopp C."/>
            <person name="Perfus-Barbeoch L."/>
            <person name="Kozlowski D.K."/>
            <person name="Koutsovoulos G.D."/>
            <person name="Lopez-Roques C."/>
            <person name="Bouchez O."/>
            <person name="Zahm M."/>
            <person name="Besnard G."/>
            <person name="Bellafiore S."/>
        </authorList>
    </citation>
    <scope>NUCLEOTIDE SEQUENCE</scope>
    <source>
        <strain evidence="1">VN-18</strain>
    </source>
</reference>
<gene>
    <name evidence="1" type="ORF">Mgra_00004344</name>
</gene>
<dbReference type="EMBL" id="JABEBT010000032">
    <property type="protein sequence ID" value="KAF7636215.1"/>
    <property type="molecule type" value="Genomic_DNA"/>
</dbReference>